<dbReference type="GO" id="GO:0003723">
    <property type="term" value="F:RNA binding"/>
    <property type="evidence" value="ECO:0007669"/>
    <property type="project" value="InterPro"/>
</dbReference>
<accession>A0A6G1SJW3</accession>
<evidence type="ECO:0000256" key="5">
    <source>
        <dbReference type="ARBA" id="ARBA00035357"/>
    </source>
</evidence>
<evidence type="ECO:0000256" key="2">
    <source>
        <dbReference type="ARBA" id="ARBA00022980"/>
    </source>
</evidence>
<dbReference type="InterPro" id="IPR005824">
    <property type="entry name" value="KOW"/>
</dbReference>
<dbReference type="EMBL" id="GGYP01005481">
    <property type="protein sequence ID" value="MDE50252.1"/>
    <property type="molecule type" value="Transcribed_RNA"/>
</dbReference>
<dbReference type="CDD" id="cd06089">
    <property type="entry name" value="KOW_RPL26"/>
    <property type="match status" value="1"/>
</dbReference>
<dbReference type="InterPro" id="IPR057264">
    <property type="entry name" value="Ribosomal_uL24_C"/>
</dbReference>
<evidence type="ECO:0000256" key="4">
    <source>
        <dbReference type="ARBA" id="ARBA00035283"/>
    </source>
</evidence>
<evidence type="ECO:0000256" key="1">
    <source>
        <dbReference type="ARBA" id="ARBA00010618"/>
    </source>
</evidence>
<name>A0A6G1SJW3_9ACAR</name>
<sequence>MRLTRFLAAARRIPENYHNMPQRYVDRHTTFISKRAPRLPQYTQKIFRYKTEAYYDEWRPWQDDFKRLNSEMVKVRKVFVEPKRDWSYFRGDRVEVLKGQDKGKQGVIIHMVKERNWVYVQGLNIKRTTLNQDEKNMGNIVCYEEPYLIDEEVKLVDPSDLAPTDFEWRYDDQGLLLRVSTRTERVIPIPESAFETVDYVESKNYKEQPKDTPADLVRQVTFEPEVKTFEMDICETMGIKDERIPYPMYWY</sequence>
<dbReference type="InterPro" id="IPR041988">
    <property type="entry name" value="Ribosomal_uL24_KOW"/>
</dbReference>
<reference evidence="8" key="1">
    <citation type="submission" date="2018-10" db="EMBL/GenBank/DDBJ databases">
        <title>Transcriptome assembly of Aceria tosichella (Wheat curl mite) Type 2.</title>
        <authorList>
            <person name="Scully E.D."/>
            <person name="Geib S.M."/>
            <person name="Palmer N.A."/>
            <person name="Gupta A.K."/>
            <person name="Sarath G."/>
            <person name="Tatineni S."/>
        </authorList>
    </citation>
    <scope>NUCLEOTIDE SEQUENCE</scope>
    <source>
        <strain evidence="8">LincolnNE</strain>
    </source>
</reference>
<keyword evidence="2 8" id="KW-0689">Ribosomal protein</keyword>
<feature type="domain" description="KOW" evidence="6">
    <location>
        <begin position="90"/>
        <end position="120"/>
    </location>
</feature>
<protein>
    <recommendedName>
        <fullName evidence="4">Large ribosomal subunit protein uL24m</fullName>
    </recommendedName>
    <alternativeName>
        <fullName evidence="5">39S ribosomal protein L24, mitochondrial</fullName>
    </alternativeName>
</protein>
<dbReference type="Pfam" id="PF17136">
    <property type="entry name" value="ribosomal_L24"/>
    <property type="match status" value="1"/>
</dbReference>
<dbReference type="PANTHER" id="PTHR12903">
    <property type="entry name" value="MITOCHONDRIAL RIBOSOMAL PROTEIN L24"/>
    <property type="match status" value="1"/>
</dbReference>
<dbReference type="InterPro" id="IPR003256">
    <property type="entry name" value="Ribosomal_uL24"/>
</dbReference>
<feature type="domain" description="Large ribosomal subunit protein uL24 C-terminal" evidence="7">
    <location>
        <begin position="128"/>
        <end position="187"/>
    </location>
</feature>
<gene>
    <name evidence="8" type="primary">mRpL24</name>
    <name evidence="8" type="ORF">g.13580</name>
</gene>
<dbReference type="Pfam" id="PF00467">
    <property type="entry name" value="KOW"/>
    <property type="match status" value="1"/>
</dbReference>
<dbReference type="GO" id="GO:0005840">
    <property type="term" value="C:ribosome"/>
    <property type="evidence" value="ECO:0007669"/>
    <property type="project" value="UniProtKB-KW"/>
</dbReference>
<dbReference type="InterPro" id="IPR005825">
    <property type="entry name" value="Ribosomal_uL24_CS"/>
</dbReference>
<dbReference type="GO" id="GO:1990904">
    <property type="term" value="C:ribonucleoprotein complex"/>
    <property type="evidence" value="ECO:0007669"/>
    <property type="project" value="UniProtKB-KW"/>
</dbReference>
<dbReference type="GO" id="GO:0003735">
    <property type="term" value="F:structural constituent of ribosome"/>
    <property type="evidence" value="ECO:0007669"/>
    <property type="project" value="InterPro"/>
</dbReference>
<dbReference type="Gene3D" id="2.30.30.30">
    <property type="match status" value="1"/>
</dbReference>
<organism evidence="8">
    <name type="scientific">Aceria tosichella</name>
    <name type="common">wheat curl mite</name>
    <dbReference type="NCBI Taxonomy" id="561515"/>
    <lineage>
        <taxon>Eukaryota</taxon>
        <taxon>Metazoa</taxon>
        <taxon>Ecdysozoa</taxon>
        <taxon>Arthropoda</taxon>
        <taxon>Chelicerata</taxon>
        <taxon>Arachnida</taxon>
        <taxon>Acari</taxon>
        <taxon>Acariformes</taxon>
        <taxon>Trombidiformes</taxon>
        <taxon>Prostigmata</taxon>
        <taxon>Eupodina</taxon>
        <taxon>Eriophyoidea</taxon>
        <taxon>Eriophyidae</taxon>
        <taxon>Eriophyinae</taxon>
        <taxon>Aceriini</taxon>
        <taxon>Aceria</taxon>
    </lineage>
</organism>
<proteinExistence type="inferred from homology"/>
<evidence type="ECO:0000313" key="8">
    <source>
        <dbReference type="EMBL" id="MDE50252.1"/>
    </source>
</evidence>
<evidence type="ECO:0000256" key="3">
    <source>
        <dbReference type="ARBA" id="ARBA00023274"/>
    </source>
</evidence>
<evidence type="ECO:0000259" key="7">
    <source>
        <dbReference type="Pfam" id="PF17136"/>
    </source>
</evidence>
<dbReference type="GO" id="GO:0006412">
    <property type="term" value="P:translation"/>
    <property type="evidence" value="ECO:0007669"/>
    <property type="project" value="InterPro"/>
</dbReference>
<dbReference type="SUPFAM" id="SSF50104">
    <property type="entry name" value="Translation proteins SH3-like domain"/>
    <property type="match status" value="1"/>
</dbReference>
<comment type="similarity">
    <text evidence="1">Belongs to the universal ribosomal protein uL24 family.</text>
</comment>
<dbReference type="InterPro" id="IPR008991">
    <property type="entry name" value="Translation_prot_SH3-like_sf"/>
</dbReference>
<dbReference type="InterPro" id="IPR014722">
    <property type="entry name" value="Rib_uL2_dom2"/>
</dbReference>
<evidence type="ECO:0000259" key="6">
    <source>
        <dbReference type="Pfam" id="PF00467"/>
    </source>
</evidence>
<dbReference type="AlphaFoldDB" id="A0A6G1SJW3"/>
<keyword evidence="3" id="KW-0687">Ribonucleoprotein</keyword>
<dbReference type="PROSITE" id="PS01108">
    <property type="entry name" value="RIBOSOMAL_L24"/>
    <property type="match status" value="1"/>
</dbReference>